<comment type="similarity">
    <text evidence="2 7">Belongs to the phosphohexose mutase family.</text>
</comment>
<dbReference type="PANTHER" id="PTHR43771">
    <property type="entry name" value="PHOSPHOMANNOMUTASE"/>
    <property type="match status" value="1"/>
</dbReference>
<dbReference type="SUPFAM" id="SSF53738">
    <property type="entry name" value="Phosphoglucomutase, first 3 domains"/>
    <property type="match status" value="3"/>
</dbReference>
<dbReference type="InterPro" id="IPR016066">
    <property type="entry name" value="A-D-PHexomutase_CS"/>
</dbReference>
<dbReference type="GO" id="GO:0000287">
    <property type="term" value="F:magnesium ion binding"/>
    <property type="evidence" value="ECO:0007669"/>
    <property type="project" value="InterPro"/>
</dbReference>
<dbReference type="GO" id="GO:0005975">
    <property type="term" value="P:carbohydrate metabolic process"/>
    <property type="evidence" value="ECO:0007669"/>
    <property type="project" value="InterPro"/>
</dbReference>
<evidence type="ECO:0000256" key="7">
    <source>
        <dbReference type="RuleBase" id="RU004326"/>
    </source>
</evidence>
<dbReference type="PRINTS" id="PR00509">
    <property type="entry name" value="PGMPMM"/>
</dbReference>
<organism evidence="12 13">
    <name type="scientific">Candidatus Desulfatibia vada</name>
    <dbReference type="NCBI Taxonomy" id="2841696"/>
    <lineage>
        <taxon>Bacteria</taxon>
        <taxon>Pseudomonadati</taxon>
        <taxon>Thermodesulfobacteriota</taxon>
        <taxon>Desulfobacteria</taxon>
        <taxon>Desulfobacterales</taxon>
        <taxon>Desulfobacterales incertae sedis</taxon>
        <taxon>Candidatus Desulfatibia</taxon>
    </lineage>
</organism>
<dbReference type="AlphaFoldDB" id="A0A8J6TRM2"/>
<evidence type="ECO:0000313" key="12">
    <source>
        <dbReference type="EMBL" id="MBC8431630.1"/>
    </source>
</evidence>
<name>A0A8J6TRM2_9BACT</name>
<dbReference type="InterPro" id="IPR005844">
    <property type="entry name" value="A-D-PHexomutase_a/b/a-I"/>
</dbReference>
<gene>
    <name evidence="12" type="ORF">H8D96_06890</name>
</gene>
<feature type="domain" description="Alpha-D-phosphohexomutase alpha/beta/alpha" evidence="9">
    <location>
        <begin position="4"/>
        <end position="135"/>
    </location>
</feature>
<dbReference type="InterPro" id="IPR005843">
    <property type="entry name" value="A-D-PHexomutase_C"/>
</dbReference>
<comment type="caution">
    <text evidence="12">The sequence shown here is derived from an EMBL/GenBank/DDBJ whole genome shotgun (WGS) entry which is preliminary data.</text>
</comment>
<feature type="domain" description="Alpha-D-phosphohexomutase C-terminal" evidence="8">
    <location>
        <begin position="367"/>
        <end position="436"/>
    </location>
</feature>
<feature type="domain" description="Alpha-D-phosphohexomutase alpha/beta/alpha" evidence="11">
    <location>
        <begin position="252"/>
        <end position="363"/>
    </location>
</feature>
<dbReference type="Pfam" id="PF02879">
    <property type="entry name" value="PGM_PMM_II"/>
    <property type="match status" value="1"/>
</dbReference>
<dbReference type="Pfam" id="PF02878">
    <property type="entry name" value="PGM_PMM_I"/>
    <property type="match status" value="1"/>
</dbReference>
<comment type="cofactor">
    <cofactor evidence="1">
        <name>Mg(2+)</name>
        <dbReference type="ChEBI" id="CHEBI:18420"/>
    </cofactor>
</comment>
<keyword evidence="3" id="KW-0597">Phosphoprotein</keyword>
<dbReference type="InterPro" id="IPR016055">
    <property type="entry name" value="A-D-PHexomutase_a/b/a-I/II/III"/>
</dbReference>
<evidence type="ECO:0000313" key="13">
    <source>
        <dbReference type="Proteomes" id="UP000605201"/>
    </source>
</evidence>
<dbReference type="InterPro" id="IPR005841">
    <property type="entry name" value="Alpha-D-phosphohexomutase_SF"/>
</dbReference>
<evidence type="ECO:0000256" key="5">
    <source>
        <dbReference type="ARBA" id="ARBA00022842"/>
    </source>
</evidence>
<dbReference type="InterPro" id="IPR005846">
    <property type="entry name" value="A-D-PHexomutase_a/b/a-III"/>
</dbReference>
<reference evidence="12 13" key="1">
    <citation type="submission" date="2020-08" db="EMBL/GenBank/DDBJ databases">
        <title>Bridging the membrane lipid divide: bacteria of the FCB group superphylum have the potential to synthesize archaeal ether lipids.</title>
        <authorList>
            <person name="Villanueva L."/>
            <person name="Von Meijenfeldt F.A.B."/>
            <person name="Westbye A.B."/>
            <person name="Yadav S."/>
            <person name="Hopmans E.C."/>
            <person name="Dutilh B.E."/>
            <person name="Sinninghe Damste J.S."/>
        </authorList>
    </citation>
    <scope>NUCLEOTIDE SEQUENCE [LARGE SCALE GENOMIC DNA]</scope>
    <source>
        <strain evidence="12">NIOZ-UU17</strain>
    </source>
</reference>
<keyword evidence="4 7" id="KW-0479">Metal-binding</keyword>
<dbReference type="Pfam" id="PF02880">
    <property type="entry name" value="PGM_PMM_III"/>
    <property type="match status" value="1"/>
</dbReference>
<sequence length="453" mass="49756">MNPEIFREYDIRGVAGKDMTADEVSLIGKGVGTFLRKHGSSKLTVGRDCRLTSELYSQKIIEGLLSTGCDVVDIGICPTPVLYFSIKHLDKEGGVMVTASHNPGEYNGFKLCIGLDSIHGQDIQKIMHIINEKAFVQGQGSLSAADVITPYKEFVEKNITLQGPIKVGVDAGNGTAGVVAVPILKSLKCEVHDIYCDMDGTFPNHEADPTVAKNMQDLIALVKDKGLDIGIGYDGDGDRIGVVDEAGNMVYGDQLMIIFSREILSRKPGATFISEVKCSKTMYDDIEKHGGRAIMWKTGHSLIKKKMKEEKAELAGEMSGHIFFADRYFGYDDATYATCRLLEILTGTGKKISELLSDVPATYSTPEIRVECPDDKKFAVVEKVTEYFRKDYEIIDIDGVRVLFEDGWGLVRASNTQPALVLRFEALSESGLLKIRNLVESVLADIESTVKSK</sequence>
<evidence type="ECO:0000256" key="3">
    <source>
        <dbReference type="ARBA" id="ARBA00022553"/>
    </source>
</evidence>
<dbReference type="GO" id="GO:0016868">
    <property type="term" value="F:intramolecular phosphotransferase activity"/>
    <property type="evidence" value="ECO:0007669"/>
    <property type="project" value="InterPro"/>
</dbReference>
<dbReference type="Gene3D" id="3.40.120.10">
    <property type="entry name" value="Alpha-D-Glucose-1,6-Bisphosphate, subunit A, domain 3"/>
    <property type="match status" value="3"/>
</dbReference>
<dbReference type="Gene3D" id="3.30.310.50">
    <property type="entry name" value="Alpha-D-phosphohexomutase, C-terminal domain"/>
    <property type="match status" value="1"/>
</dbReference>
<dbReference type="CDD" id="cd03089">
    <property type="entry name" value="PMM_PGM"/>
    <property type="match status" value="1"/>
</dbReference>
<accession>A0A8J6TRM2</accession>
<dbReference type="InterPro" id="IPR005845">
    <property type="entry name" value="A-D-PHexomutase_a/b/a-II"/>
</dbReference>
<feature type="domain" description="Alpha-D-phosphohexomutase alpha/beta/alpha" evidence="10">
    <location>
        <begin position="152"/>
        <end position="247"/>
    </location>
</feature>
<dbReference type="PROSITE" id="PS00710">
    <property type="entry name" value="PGM_PMM"/>
    <property type="match status" value="1"/>
</dbReference>
<dbReference type="Pfam" id="PF00408">
    <property type="entry name" value="PGM_PMM_IV"/>
    <property type="match status" value="1"/>
</dbReference>
<dbReference type="Proteomes" id="UP000605201">
    <property type="component" value="Unassembled WGS sequence"/>
</dbReference>
<evidence type="ECO:0000259" key="10">
    <source>
        <dbReference type="Pfam" id="PF02879"/>
    </source>
</evidence>
<evidence type="ECO:0000256" key="2">
    <source>
        <dbReference type="ARBA" id="ARBA00010231"/>
    </source>
</evidence>
<dbReference type="InterPro" id="IPR036900">
    <property type="entry name" value="A-D-PHexomutase_C_sf"/>
</dbReference>
<proteinExistence type="inferred from homology"/>
<keyword evidence="6" id="KW-0413">Isomerase</keyword>
<dbReference type="SUPFAM" id="SSF55957">
    <property type="entry name" value="Phosphoglucomutase, C-terminal domain"/>
    <property type="match status" value="1"/>
</dbReference>
<evidence type="ECO:0000259" key="11">
    <source>
        <dbReference type="Pfam" id="PF02880"/>
    </source>
</evidence>
<evidence type="ECO:0000256" key="6">
    <source>
        <dbReference type="ARBA" id="ARBA00023235"/>
    </source>
</evidence>
<dbReference type="EMBL" id="JACNIG010000161">
    <property type="protein sequence ID" value="MBC8431630.1"/>
    <property type="molecule type" value="Genomic_DNA"/>
</dbReference>
<evidence type="ECO:0000256" key="4">
    <source>
        <dbReference type="ARBA" id="ARBA00022723"/>
    </source>
</evidence>
<evidence type="ECO:0000256" key="1">
    <source>
        <dbReference type="ARBA" id="ARBA00001946"/>
    </source>
</evidence>
<keyword evidence="5 7" id="KW-0460">Magnesium</keyword>
<evidence type="ECO:0000259" key="9">
    <source>
        <dbReference type="Pfam" id="PF02878"/>
    </source>
</evidence>
<dbReference type="PANTHER" id="PTHR43771:SF2">
    <property type="entry name" value="PHOSPHOMANNOMUTASE_PHOSPHOGLUCOMUTASE"/>
    <property type="match status" value="1"/>
</dbReference>
<evidence type="ECO:0000259" key="8">
    <source>
        <dbReference type="Pfam" id="PF00408"/>
    </source>
</evidence>
<protein>
    <submittedName>
        <fullName evidence="12">Phosphomannomutase/phosphoglucomutase</fullName>
    </submittedName>
</protein>